<name>A0ABX6MAD7_9BURK</name>
<organism evidence="5 6">
    <name type="scientific">Duganella dendranthematis</name>
    <dbReference type="NCBI Taxonomy" id="2728021"/>
    <lineage>
        <taxon>Bacteria</taxon>
        <taxon>Pseudomonadati</taxon>
        <taxon>Pseudomonadota</taxon>
        <taxon>Betaproteobacteria</taxon>
        <taxon>Burkholderiales</taxon>
        <taxon>Oxalobacteraceae</taxon>
        <taxon>Telluria group</taxon>
        <taxon>Duganella</taxon>
    </lineage>
</organism>
<evidence type="ECO:0000256" key="1">
    <source>
        <dbReference type="ARBA" id="ARBA00004442"/>
    </source>
</evidence>
<keyword evidence="6" id="KW-1185">Reference proteome</keyword>
<protein>
    <submittedName>
        <fullName evidence="5">Porin family protein</fullName>
    </submittedName>
</protein>
<keyword evidence="2 3" id="KW-0732">Signal</keyword>
<dbReference type="Pfam" id="PF13505">
    <property type="entry name" value="OMP_b-brl"/>
    <property type="match status" value="1"/>
</dbReference>
<feature type="chain" id="PRO_5045933698" evidence="3">
    <location>
        <begin position="21"/>
        <end position="192"/>
    </location>
</feature>
<feature type="domain" description="Outer membrane protein beta-barrel" evidence="4">
    <location>
        <begin position="5"/>
        <end position="190"/>
    </location>
</feature>
<proteinExistence type="predicted"/>
<evidence type="ECO:0000259" key="4">
    <source>
        <dbReference type="Pfam" id="PF13505"/>
    </source>
</evidence>
<reference evidence="5 6" key="1">
    <citation type="submission" date="2020-04" db="EMBL/GenBank/DDBJ databases">
        <title>Genome sequencing of novel species.</title>
        <authorList>
            <person name="Heo J."/>
            <person name="Kim S.-J."/>
            <person name="Kim J.-S."/>
            <person name="Hong S.-B."/>
            <person name="Kwon S.-W."/>
        </authorList>
    </citation>
    <scope>NUCLEOTIDE SEQUENCE [LARGE SCALE GENOMIC DNA]</scope>
    <source>
        <strain evidence="5 6">AF9R3</strain>
    </source>
</reference>
<gene>
    <name evidence="5" type="ORF">HH213_15125</name>
</gene>
<comment type="subcellular location">
    <subcellularLocation>
        <location evidence="1">Cell outer membrane</location>
    </subcellularLocation>
</comment>
<dbReference type="Gene3D" id="2.40.160.20">
    <property type="match status" value="1"/>
</dbReference>
<dbReference type="InterPro" id="IPR011250">
    <property type="entry name" value="OMP/PagP_B-barrel"/>
</dbReference>
<dbReference type="InterPro" id="IPR027385">
    <property type="entry name" value="Beta-barrel_OMP"/>
</dbReference>
<dbReference type="Proteomes" id="UP000503117">
    <property type="component" value="Chromosome"/>
</dbReference>
<sequence length="192" mass="20796">MNKFLCSTLMVLSASSLARAEDVYFGATLTPSDKGHISYDGDGGRQQRDGSQRNPAVGLFVGYVLSPSWAMEAGYRGIGGQQAFDLDPGYQLKTRTRMGYVAVRNTWQLSEEWAVYGKVGVAQGRFRAAISGRNAPPQETARKTGLYAGVGLSYALAKDIALQLELEHTDKLKQEGLSASMDKASLGVRFGF</sequence>
<feature type="signal peptide" evidence="3">
    <location>
        <begin position="1"/>
        <end position="20"/>
    </location>
</feature>
<evidence type="ECO:0000256" key="2">
    <source>
        <dbReference type="ARBA" id="ARBA00022729"/>
    </source>
</evidence>
<dbReference type="EMBL" id="CP051684">
    <property type="protein sequence ID" value="QJD91289.1"/>
    <property type="molecule type" value="Genomic_DNA"/>
</dbReference>
<dbReference type="RefSeq" id="WP_169112764.1">
    <property type="nucleotide sequence ID" value="NZ_CP051684.1"/>
</dbReference>
<evidence type="ECO:0000256" key="3">
    <source>
        <dbReference type="SAM" id="SignalP"/>
    </source>
</evidence>
<accession>A0ABX6MAD7</accession>
<dbReference type="SUPFAM" id="SSF56925">
    <property type="entry name" value="OMPA-like"/>
    <property type="match status" value="1"/>
</dbReference>
<evidence type="ECO:0000313" key="5">
    <source>
        <dbReference type="EMBL" id="QJD91289.1"/>
    </source>
</evidence>
<evidence type="ECO:0000313" key="6">
    <source>
        <dbReference type="Proteomes" id="UP000503117"/>
    </source>
</evidence>